<dbReference type="InterPro" id="IPR039251">
    <property type="entry name" value="OXLD1"/>
</dbReference>
<dbReference type="Pfam" id="PF09791">
    <property type="entry name" value="Oxidored-like"/>
    <property type="match status" value="1"/>
</dbReference>
<evidence type="ECO:0000313" key="5">
    <source>
        <dbReference type="Proteomes" id="UP001157418"/>
    </source>
</evidence>
<dbReference type="Proteomes" id="UP001157418">
    <property type="component" value="Unassembled WGS sequence"/>
</dbReference>
<dbReference type="PANTHER" id="PTHR21193">
    <property type="entry name" value="OXIDOREDUCTASE-LIKE DOMAIN-CONTAINING PROTEIN 1"/>
    <property type="match status" value="1"/>
</dbReference>
<dbReference type="EMBL" id="CAKMRJ010001112">
    <property type="protein sequence ID" value="CAH1421549.1"/>
    <property type="molecule type" value="Genomic_DNA"/>
</dbReference>
<evidence type="ECO:0000256" key="1">
    <source>
        <dbReference type="SAM" id="MobiDB-lite"/>
    </source>
</evidence>
<feature type="region of interest" description="Disordered" evidence="1">
    <location>
        <begin position="21"/>
        <end position="44"/>
    </location>
</feature>
<feature type="domain" description="Oxidoreductase-like" evidence="3">
    <location>
        <begin position="119"/>
        <end position="155"/>
    </location>
</feature>
<evidence type="ECO:0000256" key="2">
    <source>
        <dbReference type="SAM" id="Phobius"/>
    </source>
</evidence>
<keyword evidence="2" id="KW-1133">Transmembrane helix</keyword>
<accession>A0AAU9MBS6</accession>
<feature type="transmembrane region" description="Helical" evidence="2">
    <location>
        <begin position="200"/>
        <end position="229"/>
    </location>
</feature>
<feature type="region of interest" description="Disordered" evidence="1">
    <location>
        <begin position="95"/>
        <end position="126"/>
    </location>
</feature>
<proteinExistence type="predicted"/>
<gene>
    <name evidence="4" type="ORF">LVIROSA_LOCUS8944</name>
</gene>
<keyword evidence="5" id="KW-1185">Reference proteome</keyword>
<dbReference type="InterPro" id="IPR019180">
    <property type="entry name" value="Oxidoreductase-like_N"/>
</dbReference>
<reference evidence="4 5" key="1">
    <citation type="submission" date="2022-01" db="EMBL/GenBank/DDBJ databases">
        <authorList>
            <person name="Xiong W."/>
            <person name="Schranz E."/>
        </authorList>
    </citation>
    <scope>NUCLEOTIDE SEQUENCE [LARGE SCALE GENOMIC DNA]</scope>
</reference>
<name>A0AAU9MBS6_9ASTR</name>
<sequence>MEAFSIRYPPFKHLCYTLTSPPPSPSRNHHRVPNLRHHGGVGRRSAMSFPSLRRITTALNRSHRNSIQFSVRSTSYLDLSLDFNFNITMDDSHTKKEVQSGDGLNVVKDTKETKKSPEIPPPPEKPLPGDCCGSGCVRCVWDIYYDELEEYNKLLKGESDSSIGSKINHFGNKGRIVHKLSLGKIDQIRASNCNISSLNFAFTMVSTLLYCNSLHIALEFLLITVSALLRRNTRKLN</sequence>
<evidence type="ECO:0000259" key="3">
    <source>
        <dbReference type="Pfam" id="PF09791"/>
    </source>
</evidence>
<organism evidence="4 5">
    <name type="scientific">Lactuca virosa</name>
    <dbReference type="NCBI Taxonomy" id="75947"/>
    <lineage>
        <taxon>Eukaryota</taxon>
        <taxon>Viridiplantae</taxon>
        <taxon>Streptophyta</taxon>
        <taxon>Embryophyta</taxon>
        <taxon>Tracheophyta</taxon>
        <taxon>Spermatophyta</taxon>
        <taxon>Magnoliopsida</taxon>
        <taxon>eudicotyledons</taxon>
        <taxon>Gunneridae</taxon>
        <taxon>Pentapetalae</taxon>
        <taxon>asterids</taxon>
        <taxon>campanulids</taxon>
        <taxon>Asterales</taxon>
        <taxon>Asteraceae</taxon>
        <taxon>Cichorioideae</taxon>
        <taxon>Cichorieae</taxon>
        <taxon>Lactucinae</taxon>
        <taxon>Lactuca</taxon>
    </lineage>
</organism>
<evidence type="ECO:0000313" key="4">
    <source>
        <dbReference type="EMBL" id="CAH1421549.1"/>
    </source>
</evidence>
<dbReference type="AlphaFoldDB" id="A0AAU9MBS6"/>
<dbReference type="PANTHER" id="PTHR21193:SF3">
    <property type="entry name" value="OXIDOREDUCTASE-LIKE DOMAIN-CONTAINING PROTEIN 1"/>
    <property type="match status" value="1"/>
</dbReference>
<comment type="caution">
    <text evidence="4">The sequence shown here is derived from an EMBL/GenBank/DDBJ whole genome shotgun (WGS) entry which is preliminary data.</text>
</comment>
<feature type="compositionally biased region" description="Basic residues" evidence="1">
    <location>
        <begin position="27"/>
        <end position="41"/>
    </location>
</feature>
<keyword evidence="2" id="KW-0812">Transmembrane</keyword>
<feature type="compositionally biased region" description="Basic and acidic residues" evidence="1">
    <location>
        <begin position="108"/>
        <end position="117"/>
    </location>
</feature>
<protein>
    <recommendedName>
        <fullName evidence="3">Oxidoreductase-like domain-containing protein</fullName>
    </recommendedName>
</protein>
<keyword evidence="2" id="KW-0472">Membrane</keyword>